<keyword evidence="3" id="KW-1185">Reference proteome</keyword>
<organism evidence="2 3">
    <name type="scientific">Candidatus Ichthyocystis hellenicum</name>
    <dbReference type="NCBI Taxonomy" id="1561003"/>
    <lineage>
        <taxon>Bacteria</taxon>
        <taxon>Pseudomonadati</taxon>
        <taxon>Pseudomonadota</taxon>
        <taxon>Betaproteobacteria</taxon>
        <taxon>Burkholderiales</taxon>
        <taxon>Candidatus Ichthyocystis</taxon>
    </lineage>
</organism>
<name>A0A0S4M198_9BURK</name>
<evidence type="ECO:0000313" key="3">
    <source>
        <dbReference type="Proteomes" id="UP000198651"/>
    </source>
</evidence>
<feature type="domain" description="Aminoglycoside phosphotransferase" evidence="1">
    <location>
        <begin position="29"/>
        <end position="248"/>
    </location>
</feature>
<dbReference type="Proteomes" id="UP000198651">
    <property type="component" value="Chromosome I"/>
</dbReference>
<dbReference type="GO" id="GO:0016740">
    <property type="term" value="F:transferase activity"/>
    <property type="evidence" value="ECO:0007669"/>
    <property type="project" value="UniProtKB-KW"/>
</dbReference>
<dbReference type="Pfam" id="PF01636">
    <property type="entry name" value="APH"/>
    <property type="match status" value="1"/>
</dbReference>
<reference evidence="3" key="1">
    <citation type="submission" date="2015-11" db="EMBL/GenBank/DDBJ databases">
        <authorList>
            <person name="Seth-Smith H.M.B."/>
        </authorList>
    </citation>
    <scope>NUCLEOTIDE SEQUENCE [LARGE SCALE GENOMIC DNA]</scope>
    <source>
        <strain evidence="3">2013Ark11</strain>
    </source>
</reference>
<dbReference type="RefSeq" id="WP_092343712.1">
    <property type="nucleotide sequence ID" value="NZ_LN906597.1"/>
</dbReference>
<dbReference type="Gene3D" id="3.90.1200.10">
    <property type="match status" value="1"/>
</dbReference>
<dbReference type="PATRIC" id="fig|1561003.3.peg.730"/>
<evidence type="ECO:0000313" key="2">
    <source>
        <dbReference type="EMBL" id="CUT17557.1"/>
    </source>
</evidence>
<dbReference type="STRING" id="1561003.Ark11_0722"/>
<sequence>MNMCDIGDDDRASEAYFWAKGIMPNVETIEVASFDASFRRYLRLRTLSNESYIVMDAPPSRESVDEFLEVAEIFESGDIRVPSIYAYDKTQGFILLEDLGQQSFFDLVSSASSCEGRLDLYKNAIQVLFKLRKVKIGLNTLPLYDNFMLKKELLLFTEWYTPYIDVDIEVNWSALFDVIVDGVLDHPVVLVHRDFHSRNIMINCQDMVLIDFQDAVRGSAYYDLVSLLRDAYTEVDKKEELELLKYYYDGVHSQRDSFESFFRCYQLIGLQRHLKVLGIFVRLFKRDGKSQYLSYLPRVLDYATKAVLDLFGCGAYSDALISYQDRQEQKLIVAVGG</sequence>
<dbReference type="InterPro" id="IPR011009">
    <property type="entry name" value="Kinase-like_dom_sf"/>
</dbReference>
<dbReference type="InterPro" id="IPR002575">
    <property type="entry name" value="Aminoglycoside_PTrfase"/>
</dbReference>
<dbReference type="Gene3D" id="3.30.200.20">
    <property type="entry name" value="Phosphorylase Kinase, domain 1"/>
    <property type="match status" value="1"/>
</dbReference>
<dbReference type="SUPFAM" id="SSF56112">
    <property type="entry name" value="Protein kinase-like (PK-like)"/>
    <property type="match status" value="1"/>
</dbReference>
<keyword evidence="2" id="KW-0808">Transferase</keyword>
<dbReference type="OrthoDB" id="9809275at2"/>
<evidence type="ECO:0000259" key="1">
    <source>
        <dbReference type="Pfam" id="PF01636"/>
    </source>
</evidence>
<gene>
    <name evidence="2" type="ORF">Ark11_0722</name>
</gene>
<protein>
    <submittedName>
        <fullName evidence="2">Putative aminoglycoside phosphotransferase</fullName>
    </submittedName>
</protein>
<accession>A0A0S4M198</accession>
<dbReference type="EMBL" id="LN906597">
    <property type="protein sequence ID" value="CUT17557.1"/>
    <property type="molecule type" value="Genomic_DNA"/>
</dbReference>
<proteinExistence type="predicted"/>
<dbReference type="AlphaFoldDB" id="A0A0S4M198"/>